<dbReference type="Gene3D" id="1.20.1440.100">
    <property type="entry name" value="SG protein - dephosphorylation function"/>
    <property type="match status" value="1"/>
</dbReference>
<dbReference type="EMBL" id="SRPE01000001">
    <property type="protein sequence ID" value="TGN30093.1"/>
    <property type="molecule type" value="Genomic_DNA"/>
</dbReference>
<dbReference type="InterPro" id="IPR036412">
    <property type="entry name" value="HAD-like_sf"/>
</dbReference>
<dbReference type="SUPFAM" id="SSF56784">
    <property type="entry name" value="HAD-like"/>
    <property type="match status" value="1"/>
</dbReference>
<organism evidence="1 2">
    <name type="scientific">Empedobacter tilapiae</name>
    <dbReference type="NCBI Taxonomy" id="2491114"/>
    <lineage>
        <taxon>Bacteria</taxon>
        <taxon>Pseudomonadati</taxon>
        <taxon>Bacteroidota</taxon>
        <taxon>Flavobacteriia</taxon>
        <taxon>Flavobacteriales</taxon>
        <taxon>Weeksellaceae</taxon>
        <taxon>Empedobacter</taxon>
    </lineage>
</organism>
<accession>A0A4Z1BVE7</accession>
<dbReference type="Pfam" id="PF12710">
    <property type="entry name" value="HAD"/>
    <property type="match status" value="1"/>
</dbReference>
<comment type="caution">
    <text evidence="1">The sequence shown here is derived from an EMBL/GenBank/DDBJ whole genome shotgun (WGS) entry which is preliminary data.</text>
</comment>
<keyword evidence="2" id="KW-1185">Reference proteome</keyword>
<dbReference type="AlphaFoldDB" id="A0A4Z1BVE7"/>
<name>A0A4Z1BVE7_9FLAO</name>
<dbReference type="Gene3D" id="3.40.50.1000">
    <property type="entry name" value="HAD superfamily/HAD-like"/>
    <property type="match status" value="1"/>
</dbReference>
<evidence type="ECO:0000313" key="1">
    <source>
        <dbReference type="EMBL" id="TGN30093.1"/>
    </source>
</evidence>
<gene>
    <name evidence="1" type="ORF">E4J94_00525</name>
</gene>
<evidence type="ECO:0000313" key="2">
    <source>
        <dbReference type="Proteomes" id="UP000297998"/>
    </source>
</evidence>
<reference evidence="1 2" key="1">
    <citation type="submission" date="2019-03" db="EMBL/GenBank/DDBJ databases">
        <title>Empedobacter tilapiae sp. nov., isolated from an intestine of Nile tilapia Oreochromis niloticus.</title>
        <authorList>
            <person name="Kim Y.-O."/>
            <person name="Yoon J.-H."/>
        </authorList>
    </citation>
    <scope>NUCLEOTIDE SEQUENCE [LARGE SCALE GENOMIC DNA]</scope>
    <source>
        <strain evidence="1 2">MRS2</strain>
    </source>
</reference>
<dbReference type="InterPro" id="IPR023214">
    <property type="entry name" value="HAD_sf"/>
</dbReference>
<protein>
    <submittedName>
        <fullName evidence="1">Haloacid dehalogenase-like hydrolase</fullName>
    </submittedName>
</protein>
<keyword evidence="1" id="KW-0378">Hydrolase</keyword>
<dbReference type="GO" id="GO:0016787">
    <property type="term" value="F:hydrolase activity"/>
    <property type="evidence" value="ECO:0007669"/>
    <property type="project" value="UniProtKB-KW"/>
</dbReference>
<proteinExistence type="predicted"/>
<dbReference type="RefSeq" id="WP_135833960.1">
    <property type="nucleotide sequence ID" value="NZ_CAUQWU010000002.1"/>
</dbReference>
<dbReference type="OrthoDB" id="6402059at2"/>
<dbReference type="Proteomes" id="UP000297998">
    <property type="component" value="Unassembled WGS sequence"/>
</dbReference>
<sequence>MDKKVVFDFDQTLIYVNSFTKWVAFLLSKSFKNGDYKLFYKVSILIFKRKIIKTISHQNFKKALVELDIRKDYNELFLVKLAEFINKDVLYELIELAKNDYKIAISSAAPENYLKEFVEKYIPIKQILVEGTTIEKNVLNDNFGLRKVENLIKQGFLNPKEEFDILFTDSYDDFPLAELAKVIHLISPDEVSKNKYEQTFLEKLIPIKQKKAES</sequence>